<name>A0A1U9JSD2_9HYPH</name>
<reference evidence="3 4" key="1">
    <citation type="journal article" date="2010" name="Science">
        <title>Genomic comparison of the ants Camponotus floridanus and Harpegnathos saltator.</title>
        <authorList>
            <person name="Bonasio R."/>
            <person name="Zhang G."/>
            <person name="Ye C."/>
            <person name="Mutti N.S."/>
            <person name="Fang X."/>
            <person name="Qin N."/>
            <person name="Donahue G."/>
            <person name="Yang P."/>
            <person name="Li Q."/>
            <person name="Li C."/>
            <person name="Zhang P."/>
            <person name="Huang Z."/>
            <person name="Berger S.L."/>
            <person name="Reinberg D."/>
            <person name="Wang J."/>
            <person name="Liebig J."/>
        </authorList>
    </citation>
    <scope>NUCLEOTIDE SEQUENCE [LARGE SCALE GENOMIC DNA]</scope>
    <source>
        <strain evidence="3 4">Hsal</strain>
    </source>
</reference>
<dbReference type="PANTHER" id="PTHR46268:SF15">
    <property type="entry name" value="UNIVERSAL STRESS PROTEIN HP_0031"/>
    <property type="match status" value="1"/>
</dbReference>
<evidence type="ECO:0000259" key="2">
    <source>
        <dbReference type="Pfam" id="PF00582"/>
    </source>
</evidence>
<sequence>MQKKVKIEKMFERILVATDGSDLADRGIDAAIELARSTHGELFIVTVTSLMPSYGIVVGSEWAASPGALEDFRKEMETGAKRILERALNKAKKAKVKAQGIHAENQLAAAGVVDAADEHDVGLIILASHGRRGVNKLILGSQASEVMAMSARPVLVVK</sequence>
<dbReference type="EMBL" id="CP017315">
    <property type="protein sequence ID" value="AQS40769.1"/>
    <property type="molecule type" value="Genomic_DNA"/>
</dbReference>
<evidence type="ECO:0000256" key="1">
    <source>
        <dbReference type="ARBA" id="ARBA00008791"/>
    </source>
</evidence>
<dbReference type="InterPro" id="IPR006015">
    <property type="entry name" value="Universal_stress_UspA"/>
</dbReference>
<comment type="similarity">
    <text evidence="1">Belongs to the universal stress protein A family.</text>
</comment>
<dbReference type="PRINTS" id="PR01438">
    <property type="entry name" value="UNVRSLSTRESS"/>
</dbReference>
<gene>
    <name evidence="3" type="primary">uspA</name>
    <name evidence="3" type="ORF">BHV28_00430</name>
</gene>
<evidence type="ECO:0000313" key="3">
    <source>
        <dbReference type="EMBL" id="AQS40769.1"/>
    </source>
</evidence>
<keyword evidence="4" id="KW-1185">Reference proteome</keyword>
<accession>A0A1U9JSD2</accession>
<dbReference type="CDD" id="cd00293">
    <property type="entry name" value="USP-like"/>
    <property type="match status" value="1"/>
</dbReference>
<dbReference type="Pfam" id="PF00582">
    <property type="entry name" value="Usp"/>
    <property type="match status" value="1"/>
</dbReference>
<feature type="domain" description="UspA" evidence="2">
    <location>
        <begin position="10"/>
        <end position="158"/>
    </location>
</feature>
<protein>
    <submittedName>
        <fullName evidence="3">Universal stress protein UspA</fullName>
    </submittedName>
</protein>
<dbReference type="SUPFAM" id="SSF52402">
    <property type="entry name" value="Adenine nucleotide alpha hydrolases-like"/>
    <property type="match status" value="1"/>
</dbReference>
<dbReference type="Proteomes" id="UP000188912">
    <property type="component" value="Chromosome"/>
</dbReference>
<dbReference type="Gene3D" id="3.40.50.620">
    <property type="entry name" value="HUPs"/>
    <property type="match status" value="1"/>
</dbReference>
<dbReference type="InterPro" id="IPR006016">
    <property type="entry name" value="UspA"/>
</dbReference>
<dbReference type="InterPro" id="IPR014729">
    <property type="entry name" value="Rossmann-like_a/b/a_fold"/>
</dbReference>
<proteinExistence type="inferred from homology"/>
<dbReference type="KEGG" id="thd:BHV28_00430"/>
<organism evidence="3 4">
    <name type="scientific">Candidatus Tokpelaia hoelldobleri</name>
    <dbReference type="NCBI Taxonomy" id="1902579"/>
    <lineage>
        <taxon>Bacteria</taxon>
        <taxon>Pseudomonadati</taxon>
        <taxon>Pseudomonadota</taxon>
        <taxon>Alphaproteobacteria</taxon>
        <taxon>Hyphomicrobiales</taxon>
        <taxon>Candidatus Tokpelaia</taxon>
    </lineage>
</organism>
<dbReference type="STRING" id="1902579.BHV28_00430"/>
<evidence type="ECO:0000313" key="4">
    <source>
        <dbReference type="Proteomes" id="UP000188912"/>
    </source>
</evidence>
<reference evidence="3 4" key="2">
    <citation type="journal article" date="2016" name="Sci. Rep.">
        <title>The genome of Rhizobiales bacteria in predatory ants reveals urease gene functions but no genes for nitrogen fixation.</title>
        <authorList>
            <person name="Neuvonen M.M."/>
            <person name="Tamarit D."/>
            <person name="Naslund K."/>
            <person name="Liebig J."/>
            <person name="Feldhaar H."/>
            <person name="Moran N.A."/>
            <person name="Guy L."/>
            <person name="Andersson S.G."/>
        </authorList>
    </citation>
    <scope>NUCLEOTIDE SEQUENCE [LARGE SCALE GENOMIC DNA]</scope>
    <source>
        <strain evidence="3 4">Hsal</strain>
    </source>
</reference>
<dbReference type="PANTHER" id="PTHR46268">
    <property type="entry name" value="STRESS RESPONSE PROTEIN NHAX"/>
    <property type="match status" value="1"/>
</dbReference>
<dbReference type="AlphaFoldDB" id="A0A1U9JSD2"/>